<dbReference type="GO" id="GO:0031380">
    <property type="term" value="C:nuclear RNA-directed RNA polymerase complex"/>
    <property type="evidence" value="ECO:0007669"/>
    <property type="project" value="TreeGrafter"/>
</dbReference>
<accession>A0A9K3D8H4</accession>
<dbReference type="InterPro" id="IPR045055">
    <property type="entry name" value="DNA2/NAM7-like"/>
</dbReference>
<organism evidence="2 3">
    <name type="scientific">Kipferlia bialata</name>
    <dbReference type="NCBI Taxonomy" id="797122"/>
    <lineage>
        <taxon>Eukaryota</taxon>
        <taxon>Metamonada</taxon>
        <taxon>Carpediemonas-like organisms</taxon>
        <taxon>Kipferlia</taxon>
    </lineage>
</organism>
<feature type="compositionally biased region" description="Acidic residues" evidence="1">
    <location>
        <begin position="133"/>
        <end position="146"/>
    </location>
</feature>
<dbReference type="PANTHER" id="PTHR10887">
    <property type="entry name" value="DNA2/NAM7 HELICASE FAMILY"/>
    <property type="match status" value="1"/>
</dbReference>
<protein>
    <recommendedName>
        <fullName evidence="4">DNA2/NAM7 helicase helicase domain-containing protein</fullName>
    </recommendedName>
</protein>
<dbReference type="PANTHER" id="PTHR10887:SF341">
    <property type="entry name" value="NFX1-TYPE ZINC FINGER-CONTAINING PROTEIN 1"/>
    <property type="match status" value="1"/>
</dbReference>
<feature type="non-terminal residue" evidence="2">
    <location>
        <position position="388"/>
    </location>
</feature>
<evidence type="ECO:0008006" key="4">
    <source>
        <dbReference type="Google" id="ProtNLM"/>
    </source>
</evidence>
<sequence>NQHQCLMWLWLTGDATPIEQKLEVLEQQIVGIRQRQREREREQEREREMAAEAERMIQEREREVVYDGETESEGEGESEVDGESETESETETESDDSDSSDSSSCDEERYIAYTYANTDALVAEQDVEGAAGDAEESSATEVEQADEAIGGAEDPHVDEVEAVVEHAPQHPNSLAARITSHWTKTPQEVVTEMLVYMDAGIGDPAGLDIANPQPLTGRLQALADARDAVDAAQFEALGYGIQHSRHIVFVGLTVTLAARHLPMLKRIRPAVCLVEEAGELREGELLACLPSTLQQLVLIGDEQQLRPKVEYALAKHPSNYGWSMFERLTRMRMPRVQLTTQRRMRGSICKLVNGCFGQGLRTGNPAASIVGAPRTLPKPLFFMHHTHK</sequence>
<dbReference type="OrthoDB" id="6144670at2759"/>
<evidence type="ECO:0000313" key="3">
    <source>
        <dbReference type="Proteomes" id="UP000265618"/>
    </source>
</evidence>
<dbReference type="GO" id="GO:0031048">
    <property type="term" value="P:regulatory ncRNA-mediated heterochromatin formation"/>
    <property type="evidence" value="ECO:0007669"/>
    <property type="project" value="TreeGrafter"/>
</dbReference>
<dbReference type="SUPFAM" id="SSF52540">
    <property type="entry name" value="P-loop containing nucleoside triphosphate hydrolases"/>
    <property type="match status" value="1"/>
</dbReference>
<keyword evidence="3" id="KW-1185">Reference proteome</keyword>
<evidence type="ECO:0000313" key="2">
    <source>
        <dbReference type="EMBL" id="GIQ90924.1"/>
    </source>
</evidence>
<dbReference type="Proteomes" id="UP000265618">
    <property type="component" value="Unassembled WGS sequence"/>
</dbReference>
<dbReference type="Gene3D" id="3.40.50.300">
    <property type="entry name" value="P-loop containing nucleotide triphosphate hydrolases"/>
    <property type="match status" value="1"/>
</dbReference>
<name>A0A9K3D8H4_9EUKA</name>
<feature type="region of interest" description="Disordered" evidence="1">
    <location>
        <begin position="128"/>
        <end position="147"/>
    </location>
</feature>
<feature type="compositionally biased region" description="Acidic residues" evidence="1">
    <location>
        <begin position="66"/>
        <end position="99"/>
    </location>
</feature>
<dbReference type="InterPro" id="IPR027417">
    <property type="entry name" value="P-loop_NTPase"/>
</dbReference>
<dbReference type="AlphaFoldDB" id="A0A9K3D8H4"/>
<evidence type="ECO:0000256" key="1">
    <source>
        <dbReference type="SAM" id="MobiDB-lite"/>
    </source>
</evidence>
<proteinExistence type="predicted"/>
<dbReference type="EMBL" id="BDIP01006880">
    <property type="protein sequence ID" value="GIQ90924.1"/>
    <property type="molecule type" value="Genomic_DNA"/>
</dbReference>
<feature type="region of interest" description="Disordered" evidence="1">
    <location>
        <begin position="32"/>
        <end position="106"/>
    </location>
</feature>
<feature type="compositionally biased region" description="Basic and acidic residues" evidence="1">
    <location>
        <begin position="35"/>
        <end position="65"/>
    </location>
</feature>
<feature type="non-terminal residue" evidence="2">
    <location>
        <position position="1"/>
    </location>
</feature>
<comment type="caution">
    <text evidence="2">The sequence shown here is derived from an EMBL/GenBank/DDBJ whole genome shotgun (WGS) entry which is preliminary data.</text>
</comment>
<reference evidence="2 3" key="1">
    <citation type="journal article" date="2018" name="PLoS ONE">
        <title>The draft genome of Kipferlia bialata reveals reductive genome evolution in fornicate parasites.</title>
        <authorList>
            <person name="Tanifuji G."/>
            <person name="Takabayashi S."/>
            <person name="Kume K."/>
            <person name="Takagi M."/>
            <person name="Nakayama T."/>
            <person name="Kamikawa R."/>
            <person name="Inagaki Y."/>
            <person name="Hashimoto T."/>
        </authorList>
    </citation>
    <scope>NUCLEOTIDE SEQUENCE [LARGE SCALE GENOMIC DNA]</scope>
    <source>
        <strain evidence="2">NY0173</strain>
    </source>
</reference>
<gene>
    <name evidence="2" type="ORF">KIPB_013926</name>
</gene>